<dbReference type="AlphaFoldDB" id="A0A7C2ALM4"/>
<evidence type="ECO:0000256" key="1">
    <source>
        <dbReference type="SAM" id="Phobius"/>
    </source>
</evidence>
<evidence type="ECO:0008006" key="3">
    <source>
        <dbReference type="Google" id="ProtNLM"/>
    </source>
</evidence>
<comment type="caution">
    <text evidence="2">The sequence shown here is derived from an EMBL/GenBank/DDBJ whole genome shotgun (WGS) entry which is preliminary data.</text>
</comment>
<dbReference type="InterPro" id="IPR012902">
    <property type="entry name" value="N_methyl_site"/>
</dbReference>
<dbReference type="Pfam" id="PF07963">
    <property type="entry name" value="N_methyl"/>
    <property type="match status" value="1"/>
</dbReference>
<keyword evidence="1" id="KW-1133">Transmembrane helix</keyword>
<feature type="transmembrane region" description="Helical" evidence="1">
    <location>
        <begin position="21"/>
        <end position="47"/>
    </location>
</feature>
<dbReference type="Proteomes" id="UP000885738">
    <property type="component" value="Unassembled WGS sequence"/>
</dbReference>
<sequence length="197" mass="23118">MKKTLFLKEMIKEQGFTLLELLISLFLSTLVAITLAMALRFSLGVWWRGTDKQQMEINFFKLTYLLEKQLRYAGNIKSTFFHKGIFSGDKTSLTFTTDYSLLTPNRASPVLVRYACLENIISYQEMPFTNMGEINEFLKEIETITPIQLELPVQCGFFYIKNDDIKETWLKEKQSPDAIKMEAELRGEKYQFIFWLK</sequence>
<keyword evidence="1" id="KW-0812">Transmembrane</keyword>
<proteinExistence type="predicted"/>
<protein>
    <recommendedName>
        <fullName evidence="3">Prepilin-type N-terminal cleavage/methylation domain-containing protein</fullName>
    </recommendedName>
</protein>
<gene>
    <name evidence="2" type="ORF">ENI35_05030</name>
</gene>
<organism evidence="2">
    <name type="scientific">Desulfofervidus auxilii</name>
    <dbReference type="NCBI Taxonomy" id="1621989"/>
    <lineage>
        <taxon>Bacteria</taxon>
        <taxon>Pseudomonadati</taxon>
        <taxon>Thermodesulfobacteriota</taxon>
        <taxon>Candidatus Desulfofervidia</taxon>
        <taxon>Candidatus Desulfofervidales</taxon>
        <taxon>Candidatus Desulfofervidaceae</taxon>
        <taxon>Candidatus Desulfofervidus</taxon>
    </lineage>
</organism>
<evidence type="ECO:0000313" key="2">
    <source>
        <dbReference type="EMBL" id="HEC68156.1"/>
    </source>
</evidence>
<reference evidence="2" key="1">
    <citation type="journal article" date="2020" name="mSystems">
        <title>Genome- and Community-Level Interaction Insights into Carbon Utilization and Element Cycling Functions of Hydrothermarchaeota in Hydrothermal Sediment.</title>
        <authorList>
            <person name="Zhou Z."/>
            <person name="Liu Y."/>
            <person name="Xu W."/>
            <person name="Pan J."/>
            <person name="Luo Z.H."/>
            <person name="Li M."/>
        </authorList>
    </citation>
    <scope>NUCLEOTIDE SEQUENCE [LARGE SCALE GENOMIC DNA]</scope>
    <source>
        <strain evidence="2">HyVt-389</strain>
    </source>
</reference>
<keyword evidence="1" id="KW-0472">Membrane</keyword>
<dbReference type="PROSITE" id="PS00409">
    <property type="entry name" value="PROKAR_NTER_METHYL"/>
    <property type="match status" value="1"/>
</dbReference>
<accession>A0A7C2ALM4</accession>
<name>A0A7C2ALM4_DESA2</name>
<dbReference type="EMBL" id="DRIH01000176">
    <property type="protein sequence ID" value="HEC68156.1"/>
    <property type="molecule type" value="Genomic_DNA"/>
</dbReference>